<dbReference type="Pfam" id="PF07027">
    <property type="entry name" value="DUF1318"/>
    <property type="match status" value="1"/>
</dbReference>
<sequence length="183" mass="21037">MKYLVYVQFCLIVCFGSSCTIKTPEVTFTSERTALEKQILGSYRTIEEDAWMISSVRSPSQQEVQIPPSKRIVLEAFANRKFNADDVEDFKRDGLFGENRAGLLSLRPLPHYGEDGDYQALADRVFQEENQDRETIMSRIVELNSAVNPLDHEAVARVFAQMNWDASPPGTWLQLEDERWIKK</sequence>
<dbReference type="Proteomes" id="UP000319619">
    <property type="component" value="Unassembled WGS sequence"/>
</dbReference>
<evidence type="ECO:0000313" key="2">
    <source>
        <dbReference type="Proteomes" id="UP000319619"/>
    </source>
</evidence>
<protein>
    <recommendedName>
        <fullName evidence="3">DUF1318 domain-containing protein</fullName>
    </recommendedName>
</protein>
<evidence type="ECO:0000313" key="1">
    <source>
        <dbReference type="EMBL" id="TKJ41631.1"/>
    </source>
</evidence>
<proteinExistence type="predicted"/>
<dbReference type="InterPro" id="IPR008309">
    <property type="entry name" value="YdbL"/>
</dbReference>
<reference evidence="1 2" key="1">
    <citation type="submission" date="2017-06" db="EMBL/GenBank/DDBJ databases">
        <title>Novel microbial phyla capable of carbon fixation and sulfur reduction in deep-sea sediments.</title>
        <authorList>
            <person name="Huang J."/>
            <person name="Baker B."/>
            <person name="Wang Y."/>
        </authorList>
    </citation>
    <scope>NUCLEOTIDE SEQUENCE [LARGE SCALE GENOMIC DNA]</scope>
    <source>
        <strain evidence="1">B3_LCP</strain>
    </source>
</reference>
<dbReference type="PROSITE" id="PS51257">
    <property type="entry name" value="PROKAR_LIPOPROTEIN"/>
    <property type="match status" value="1"/>
</dbReference>
<comment type="caution">
    <text evidence="1">The sequence shown here is derived from an EMBL/GenBank/DDBJ whole genome shotgun (WGS) entry which is preliminary data.</text>
</comment>
<name>A0A532V340_UNCL8</name>
<dbReference type="EMBL" id="NJBN01000002">
    <property type="protein sequence ID" value="TKJ41631.1"/>
    <property type="molecule type" value="Genomic_DNA"/>
</dbReference>
<organism evidence="1 2">
    <name type="scientific">candidate division LCP-89 bacterium B3_LCP</name>
    <dbReference type="NCBI Taxonomy" id="2012998"/>
    <lineage>
        <taxon>Bacteria</taxon>
        <taxon>Pseudomonadati</taxon>
        <taxon>Bacteria division LCP-89</taxon>
    </lineage>
</organism>
<accession>A0A532V340</accession>
<evidence type="ECO:0008006" key="3">
    <source>
        <dbReference type="Google" id="ProtNLM"/>
    </source>
</evidence>
<dbReference type="AlphaFoldDB" id="A0A532V340"/>
<gene>
    <name evidence="1" type="ORF">CEE37_03430</name>
</gene>